<comment type="caution">
    <text evidence="1">The sequence shown here is derived from an EMBL/GenBank/DDBJ whole genome shotgun (WGS) entry which is preliminary data.</text>
</comment>
<evidence type="ECO:0000313" key="1">
    <source>
        <dbReference type="EMBL" id="MBA8809251.1"/>
    </source>
</evidence>
<dbReference type="EMBL" id="JACGWV010000001">
    <property type="protein sequence ID" value="MBA8809251.1"/>
    <property type="molecule type" value="Genomic_DNA"/>
</dbReference>
<reference evidence="1 2" key="1">
    <citation type="submission" date="2020-07" db="EMBL/GenBank/DDBJ databases">
        <title>Sequencing the genomes of 1000 actinobacteria strains.</title>
        <authorList>
            <person name="Klenk H.-P."/>
        </authorList>
    </citation>
    <scope>NUCLEOTIDE SEQUENCE [LARGE SCALE GENOMIC DNA]</scope>
    <source>
        <strain evidence="1 2">DSM 44121</strain>
    </source>
</reference>
<evidence type="ECO:0000313" key="2">
    <source>
        <dbReference type="Proteomes" id="UP000540568"/>
    </source>
</evidence>
<name>A0A7W3JAG4_9MICO</name>
<dbReference type="AlphaFoldDB" id="A0A7W3JAG4"/>
<organism evidence="1 2">
    <name type="scientific">Promicromonospora sukumoe</name>
    <dbReference type="NCBI Taxonomy" id="88382"/>
    <lineage>
        <taxon>Bacteria</taxon>
        <taxon>Bacillati</taxon>
        <taxon>Actinomycetota</taxon>
        <taxon>Actinomycetes</taxon>
        <taxon>Micrococcales</taxon>
        <taxon>Promicromonosporaceae</taxon>
        <taxon>Promicromonospora</taxon>
    </lineage>
</organism>
<accession>A0A7W3JAG4</accession>
<proteinExistence type="predicted"/>
<sequence length="98" mass="10527">MDQPVGHSGYLVASLDEPRFGLPEEYARAAAGGLIAGLLDSEQLPAGDLLITSAAYGDASSSEAHFELLGRIIMKLMLLRGESERDVREVVLQELDRG</sequence>
<protein>
    <submittedName>
        <fullName evidence="1">Uncharacterized protein</fullName>
    </submittedName>
</protein>
<gene>
    <name evidence="1" type="ORF">FHX71_003193</name>
</gene>
<keyword evidence="2" id="KW-1185">Reference proteome</keyword>
<dbReference type="RefSeq" id="WP_182617992.1">
    <property type="nucleotide sequence ID" value="NZ_BAAATF010000003.1"/>
</dbReference>
<dbReference type="Proteomes" id="UP000540568">
    <property type="component" value="Unassembled WGS sequence"/>
</dbReference>